<sequence length="459" mass="49583">MSDRLIDVQEYVNARRISAFQWSIVVVCVLLMVVDVYDVAAIGYSAPLIIEQWQIDKSVFGVIVSAGVFGMAAGALLNGVLTDYLSPKKVLISALLIYALCTIASAYARDPVMLGVLRFFTGCGIGAAVPISVVLTHEYSPQRVRALLTSVTVCGTYAGAVICGWVAAALMPTHGWQIVFLIGGVAPLVLAVICLVHLPEPLQYMVLKHRPARQVARVLRKIDRTASLDGARFTVRVDGADHKQSNELKVILSRRMRLSTLMLWSIYFLGVVVYYVMMSWLPTMLRENGMSIREGALITSLLVTGAIFGALLFGWLMDRFEQHMVLVIGLSTGVVLGGVMAYQINQPAYLPISAFAAGFCTIGTISSMFALAASTYSPDGRTAGISWMNGVGRFGGLLGPIVAAALLRQGMAVGMVLVWLMMVPTGLQVVGLLLKRACARRLSEDRRSPDAGAMMSEIV</sequence>
<dbReference type="PANTHER" id="PTHR23508:SF10">
    <property type="entry name" value="CARBOXYLIC ACID TRANSPORTER PROTEIN HOMOLOG"/>
    <property type="match status" value="1"/>
</dbReference>
<feature type="transmembrane region" description="Helical" evidence="5">
    <location>
        <begin position="258"/>
        <end position="277"/>
    </location>
</feature>
<feature type="transmembrane region" description="Helical" evidence="5">
    <location>
        <begin position="324"/>
        <end position="342"/>
    </location>
</feature>
<feature type="domain" description="Major facilitator superfamily (MFS) profile" evidence="6">
    <location>
        <begin position="24"/>
        <end position="443"/>
    </location>
</feature>
<dbReference type="PROSITE" id="PS50850">
    <property type="entry name" value="MFS"/>
    <property type="match status" value="1"/>
</dbReference>
<name>A0A5E4U657_9BURK</name>
<feature type="transmembrane region" description="Helical" evidence="5">
    <location>
        <begin position="114"/>
        <end position="135"/>
    </location>
</feature>
<dbReference type="Proteomes" id="UP000414233">
    <property type="component" value="Unassembled WGS sequence"/>
</dbReference>
<dbReference type="RefSeq" id="WP_150696707.1">
    <property type="nucleotide sequence ID" value="NZ_CABPRZ010000006.1"/>
</dbReference>
<feature type="transmembrane region" description="Helical" evidence="5">
    <location>
        <begin position="385"/>
        <end position="407"/>
    </location>
</feature>
<dbReference type="InterPro" id="IPR020846">
    <property type="entry name" value="MFS_dom"/>
</dbReference>
<dbReference type="OrthoDB" id="7066727at2"/>
<dbReference type="Pfam" id="PF07690">
    <property type="entry name" value="MFS_1"/>
    <property type="match status" value="1"/>
</dbReference>
<evidence type="ECO:0000313" key="8">
    <source>
        <dbReference type="Proteomes" id="UP000414233"/>
    </source>
</evidence>
<keyword evidence="2 5" id="KW-0812">Transmembrane</keyword>
<evidence type="ECO:0000256" key="5">
    <source>
        <dbReference type="SAM" id="Phobius"/>
    </source>
</evidence>
<evidence type="ECO:0000256" key="1">
    <source>
        <dbReference type="ARBA" id="ARBA00004141"/>
    </source>
</evidence>
<dbReference type="SUPFAM" id="SSF103473">
    <property type="entry name" value="MFS general substrate transporter"/>
    <property type="match status" value="1"/>
</dbReference>
<feature type="transmembrane region" description="Helical" evidence="5">
    <location>
        <begin position="58"/>
        <end position="78"/>
    </location>
</feature>
<feature type="transmembrane region" description="Helical" evidence="5">
    <location>
        <begin position="297"/>
        <end position="317"/>
    </location>
</feature>
<reference evidence="7 8" key="1">
    <citation type="submission" date="2019-08" db="EMBL/GenBank/DDBJ databases">
        <authorList>
            <person name="Peeters C."/>
        </authorList>
    </citation>
    <scope>NUCLEOTIDE SEQUENCE [LARGE SCALE GENOMIC DNA]</scope>
    <source>
        <strain evidence="7 8">LMG 30175</strain>
    </source>
</reference>
<feature type="transmembrane region" description="Helical" evidence="5">
    <location>
        <begin position="413"/>
        <end position="434"/>
    </location>
</feature>
<dbReference type="AlphaFoldDB" id="A0A5E4U657"/>
<keyword evidence="3 5" id="KW-1133">Transmembrane helix</keyword>
<accession>A0A5E4U657</accession>
<comment type="subcellular location">
    <subcellularLocation>
        <location evidence="1">Membrane</location>
        <topology evidence="1">Multi-pass membrane protein</topology>
    </subcellularLocation>
</comment>
<evidence type="ECO:0000256" key="4">
    <source>
        <dbReference type="ARBA" id="ARBA00023136"/>
    </source>
</evidence>
<dbReference type="GO" id="GO:0046943">
    <property type="term" value="F:carboxylic acid transmembrane transporter activity"/>
    <property type="evidence" value="ECO:0007669"/>
    <property type="project" value="TreeGrafter"/>
</dbReference>
<feature type="transmembrane region" description="Helical" evidence="5">
    <location>
        <begin position="90"/>
        <end position="108"/>
    </location>
</feature>
<dbReference type="Gene3D" id="1.20.1250.20">
    <property type="entry name" value="MFS general substrate transporter like domains"/>
    <property type="match status" value="1"/>
</dbReference>
<feature type="transmembrane region" description="Helical" evidence="5">
    <location>
        <begin position="348"/>
        <end position="373"/>
    </location>
</feature>
<dbReference type="EMBL" id="CABPRZ010000006">
    <property type="protein sequence ID" value="VVD95557.1"/>
    <property type="molecule type" value="Genomic_DNA"/>
</dbReference>
<dbReference type="CDD" id="cd17365">
    <property type="entry name" value="MFS_PcaK_like"/>
    <property type="match status" value="1"/>
</dbReference>
<feature type="transmembrane region" description="Helical" evidence="5">
    <location>
        <begin position="20"/>
        <end position="46"/>
    </location>
</feature>
<proteinExistence type="predicted"/>
<dbReference type="InterPro" id="IPR036259">
    <property type="entry name" value="MFS_trans_sf"/>
</dbReference>
<keyword evidence="8" id="KW-1185">Reference proteome</keyword>
<dbReference type="InterPro" id="IPR011701">
    <property type="entry name" value="MFS"/>
</dbReference>
<keyword evidence="4 5" id="KW-0472">Membrane</keyword>
<evidence type="ECO:0000313" key="7">
    <source>
        <dbReference type="EMBL" id="VVD95557.1"/>
    </source>
</evidence>
<evidence type="ECO:0000256" key="2">
    <source>
        <dbReference type="ARBA" id="ARBA00022692"/>
    </source>
</evidence>
<evidence type="ECO:0000256" key="3">
    <source>
        <dbReference type="ARBA" id="ARBA00022989"/>
    </source>
</evidence>
<dbReference type="PANTHER" id="PTHR23508">
    <property type="entry name" value="CARBOXYLIC ACID TRANSPORTER PROTEIN HOMOLOG"/>
    <property type="match status" value="1"/>
</dbReference>
<feature type="transmembrane region" description="Helical" evidence="5">
    <location>
        <begin position="147"/>
        <end position="170"/>
    </location>
</feature>
<protein>
    <submittedName>
        <fullName evidence="7">4-hydroxybenzoate transporter</fullName>
    </submittedName>
</protein>
<dbReference type="GO" id="GO:0005886">
    <property type="term" value="C:plasma membrane"/>
    <property type="evidence" value="ECO:0007669"/>
    <property type="project" value="TreeGrafter"/>
</dbReference>
<feature type="transmembrane region" description="Helical" evidence="5">
    <location>
        <begin position="176"/>
        <end position="198"/>
    </location>
</feature>
<evidence type="ECO:0000259" key="6">
    <source>
        <dbReference type="PROSITE" id="PS50850"/>
    </source>
</evidence>
<gene>
    <name evidence="7" type="ORF">PTE30175_01783</name>
</gene>
<organism evidence="7 8">
    <name type="scientific">Pandoraea terrae</name>
    <dbReference type="NCBI Taxonomy" id="1537710"/>
    <lineage>
        <taxon>Bacteria</taxon>
        <taxon>Pseudomonadati</taxon>
        <taxon>Pseudomonadota</taxon>
        <taxon>Betaproteobacteria</taxon>
        <taxon>Burkholderiales</taxon>
        <taxon>Burkholderiaceae</taxon>
        <taxon>Pandoraea</taxon>
    </lineage>
</organism>